<evidence type="ECO:0000256" key="1">
    <source>
        <dbReference type="ARBA" id="ARBA00022679"/>
    </source>
</evidence>
<dbReference type="InterPro" id="IPR027417">
    <property type="entry name" value="P-loop_NTPase"/>
</dbReference>
<dbReference type="PANTHER" id="PTHR12788">
    <property type="entry name" value="PROTEIN-TYROSINE SULFOTRANSFERASE 2"/>
    <property type="match status" value="1"/>
</dbReference>
<dbReference type="GO" id="GO:0008476">
    <property type="term" value="F:protein-tyrosine sulfotransferase activity"/>
    <property type="evidence" value="ECO:0007669"/>
    <property type="project" value="InterPro"/>
</dbReference>
<dbReference type="InterPro" id="IPR019734">
    <property type="entry name" value="TPR_rpt"/>
</dbReference>
<protein>
    <submittedName>
        <fullName evidence="3">Uncharacterized protein</fullName>
    </submittedName>
</protein>
<gene>
    <name evidence="3" type="ORF">AX660_21025</name>
</gene>
<feature type="repeat" description="TPR" evidence="2">
    <location>
        <begin position="175"/>
        <end position="208"/>
    </location>
</feature>
<dbReference type="Gene3D" id="1.25.40.10">
    <property type="entry name" value="Tetratricopeptide repeat domain"/>
    <property type="match status" value="2"/>
</dbReference>
<evidence type="ECO:0000256" key="2">
    <source>
        <dbReference type="PROSITE-ProRule" id="PRU00339"/>
    </source>
</evidence>
<dbReference type="Pfam" id="PF13181">
    <property type="entry name" value="TPR_8"/>
    <property type="match status" value="1"/>
</dbReference>
<keyword evidence="4" id="KW-1185">Reference proteome</keyword>
<dbReference type="OrthoDB" id="9815894at2"/>
<dbReference type="InterPro" id="IPR011990">
    <property type="entry name" value="TPR-like_helical_dom_sf"/>
</dbReference>
<dbReference type="SMART" id="SM00028">
    <property type="entry name" value="TPR"/>
    <property type="match status" value="6"/>
</dbReference>
<proteinExistence type="predicted"/>
<keyword evidence="2" id="KW-0802">TPR repeat</keyword>
<dbReference type="SUPFAM" id="SSF48452">
    <property type="entry name" value="TPR-like"/>
    <property type="match status" value="1"/>
</dbReference>
<dbReference type="SUPFAM" id="SSF52540">
    <property type="entry name" value="P-loop containing nucleoside triphosphate hydrolases"/>
    <property type="match status" value="1"/>
</dbReference>
<dbReference type="STRING" id="1799789.AX660_21025"/>
<dbReference type="RefSeq" id="WP_068379896.1">
    <property type="nucleotide sequence ID" value="NZ_LSNE01000009.1"/>
</dbReference>
<organism evidence="3 4">
    <name type="scientific">Paraglaciecola hydrolytica</name>
    <dbReference type="NCBI Taxonomy" id="1799789"/>
    <lineage>
        <taxon>Bacteria</taxon>
        <taxon>Pseudomonadati</taxon>
        <taxon>Pseudomonadota</taxon>
        <taxon>Gammaproteobacteria</taxon>
        <taxon>Alteromonadales</taxon>
        <taxon>Alteromonadaceae</taxon>
        <taxon>Paraglaciecola</taxon>
    </lineage>
</organism>
<comment type="caution">
    <text evidence="3">The sequence shown here is derived from an EMBL/GenBank/DDBJ whole genome shotgun (WGS) entry which is preliminary data.</text>
</comment>
<dbReference type="PANTHER" id="PTHR12788:SF10">
    <property type="entry name" value="PROTEIN-TYROSINE SULFOTRANSFERASE"/>
    <property type="match status" value="1"/>
</dbReference>
<dbReference type="AlphaFoldDB" id="A0A148KNU9"/>
<keyword evidence="1" id="KW-0808">Transferase</keyword>
<dbReference type="EMBL" id="LSNE01000009">
    <property type="protein sequence ID" value="KXI27982.1"/>
    <property type="molecule type" value="Genomic_DNA"/>
</dbReference>
<sequence>MIVSQQLKHIELLINQRELVVAEQLCLTLQQDHPKHRHLLQLLAHIYLQTSRTELAIDALNECFLLDSSNRKICDYLANLYGQIKDFKKASWCYRQYLQHTPNDADALYNYAFNLRHAGEFEASVLNYKLALDAKITQPEEVMLNMAVIYSDHLRNENEAKNMLQAALHINPSYVPAIFNLANLYEQAGDKNNADRQFKKILNIQPDHYEALARLADLQTFSKVSDPLIVRMQEVLSSEVLNLSSKIDLMYALGKALNDCGAYTQAFECYQHANQLNSREQTPYQPTVFAAQVERIKQYFSMEWFSSRHSDSDYQPVFICGMFRSGSTLIEQILAGHASIKPGGELEFFVRKVANEISPFPEKMQTLTQQYSNEIAQEYIAYITQRFSEQGLVTDKRADNFLYVGLILSLFPNAKIIFTERHPLDNCLSVYFQRLGQSMNYATDLSHISHYYTQQKELMMHWKNLFPASVFICNYDDLVREPEANIRSLLTFLGLEWSTDCLNFYRLDNNVKTASVWQVRQPLYSSSSGRWHNFKSNIPDLIKFFDV</sequence>
<dbReference type="Proteomes" id="UP000070299">
    <property type="component" value="Unassembled WGS sequence"/>
</dbReference>
<dbReference type="Pfam" id="PF14559">
    <property type="entry name" value="TPR_19"/>
    <property type="match status" value="1"/>
</dbReference>
<reference evidence="4" key="1">
    <citation type="submission" date="2016-02" db="EMBL/GenBank/DDBJ databases">
        <authorList>
            <person name="Schultz-Johansen M."/>
            <person name="Glaring M.A."/>
            <person name="Bech P.K."/>
            <person name="Stougaard P."/>
        </authorList>
    </citation>
    <scope>NUCLEOTIDE SEQUENCE [LARGE SCALE GENOMIC DNA]</scope>
    <source>
        <strain evidence="4">S66</strain>
    </source>
</reference>
<dbReference type="Gene3D" id="3.40.50.300">
    <property type="entry name" value="P-loop containing nucleotide triphosphate hydrolases"/>
    <property type="match status" value="1"/>
</dbReference>
<evidence type="ECO:0000313" key="3">
    <source>
        <dbReference type="EMBL" id="KXI27982.1"/>
    </source>
</evidence>
<name>A0A148KNU9_9ALTE</name>
<accession>A0A148KNU9</accession>
<dbReference type="InterPro" id="IPR026634">
    <property type="entry name" value="TPST-like"/>
</dbReference>
<dbReference type="PROSITE" id="PS50005">
    <property type="entry name" value="TPR"/>
    <property type="match status" value="1"/>
</dbReference>
<dbReference type="Pfam" id="PF13469">
    <property type="entry name" value="Sulfotransfer_3"/>
    <property type="match status" value="1"/>
</dbReference>
<evidence type="ECO:0000313" key="4">
    <source>
        <dbReference type="Proteomes" id="UP000070299"/>
    </source>
</evidence>